<keyword evidence="1" id="KW-0472">Membrane</keyword>
<evidence type="ECO:0000313" key="4">
    <source>
        <dbReference type="Proteomes" id="UP001213000"/>
    </source>
</evidence>
<evidence type="ECO:0000259" key="2">
    <source>
        <dbReference type="Pfam" id="PF00487"/>
    </source>
</evidence>
<dbReference type="InterPro" id="IPR012171">
    <property type="entry name" value="Fatty_acid_desaturase"/>
</dbReference>
<dbReference type="AlphaFoldDB" id="A0AAD5Z096"/>
<dbReference type="InterPro" id="IPR005804">
    <property type="entry name" value="FA_desaturase_dom"/>
</dbReference>
<dbReference type="PANTHER" id="PTHR32100">
    <property type="entry name" value="OMEGA-6 FATTY ACID DESATURASE, CHLOROPLASTIC"/>
    <property type="match status" value="1"/>
</dbReference>
<proteinExistence type="predicted"/>
<feature type="transmembrane region" description="Helical" evidence="1">
    <location>
        <begin position="250"/>
        <end position="271"/>
    </location>
</feature>
<organism evidence="3 4">
    <name type="scientific">Leucocoprinus birnbaumii</name>
    <dbReference type="NCBI Taxonomy" id="56174"/>
    <lineage>
        <taxon>Eukaryota</taxon>
        <taxon>Fungi</taxon>
        <taxon>Dikarya</taxon>
        <taxon>Basidiomycota</taxon>
        <taxon>Agaricomycotina</taxon>
        <taxon>Agaricomycetes</taxon>
        <taxon>Agaricomycetidae</taxon>
        <taxon>Agaricales</taxon>
        <taxon>Agaricineae</taxon>
        <taxon>Agaricaceae</taxon>
        <taxon>Leucocoprinus</taxon>
    </lineage>
</organism>
<protein>
    <recommendedName>
        <fullName evidence="2">Fatty acid desaturase domain-containing protein</fullName>
    </recommendedName>
</protein>
<keyword evidence="4" id="KW-1185">Reference proteome</keyword>
<dbReference type="Pfam" id="PF00487">
    <property type="entry name" value="FA_desaturase"/>
    <property type="match status" value="1"/>
</dbReference>
<accession>A0AAD5Z096</accession>
<dbReference type="GO" id="GO:0006629">
    <property type="term" value="P:lipid metabolic process"/>
    <property type="evidence" value="ECO:0007669"/>
    <property type="project" value="InterPro"/>
</dbReference>
<feature type="transmembrane region" description="Helical" evidence="1">
    <location>
        <begin position="210"/>
        <end position="230"/>
    </location>
</feature>
<feature type="transmembrane region" description="Helical" evidence="1">
    <location>
        <begin position="283"/>
        <end position="301"/>
    </location>
</feature>
<keyword evidence="1" id="KW-1133">Transmembrane helix</keyword>
<gene>
    <name evidence="3" type="ORF">NP233_g449</name>
</gene>
<reference evidence="3" key="1">
    <citation type="submission" date="2022-07" db="EMBL/GenBank/DDBJ databases">
        <title>Genome Sequence of Leucocoprinus birnbaumii.</title>
        <authorList>
            <person name="Buettner E."/>
        </authorList>
    </citation>
    <scope>NUCLEOTIDE SEQUENCE</scope>
    <source>
        <strain evidence="3">VT141</strain>
    </source>
</reference>
<keyword evidence="1" id="KW-0812">Transmembrane</keyword>
<dbReference type="EMBL" id="JANIEX010000012">
    <property type="protein sequence ID" value="KAJ3576434.1"/>
    <property type="molecule type" value="Genomic_DNA"/>
</dbReference>
<dbReference type="GO" id="GO:0016491">
    <property type="term" value="F:oxidoreductase activity"/>
    <property type="evidence" value="ECO:0007669"/>
    <property type="project" value="InterPro"/>
</dbReference>
<name>A0AAD5Z096_9AGAR</name>
<comment type="caution">
    <text evidence="3">The sequence shown here is derived from an EMBL/GenBank/DDBJ whole genome shotgun (WGS) entry which is preliminary data.</text>
</comment>
<dbReference type="Proteomes" id="UP001213000">
    <property type="component" value="Unassembled WGS sequence"/>
</dbReference>
<evidence type="ECO:0000313" key="3">
    <source>
        <dbReference type="EMBL" id="KAJ3576434.1"/>
    </source>
</evidence>
<feature type="transmembrane region" description="Helical" evidence="1">
    <location>
        <begin position="88"/>
        <end position="109"/>
    </location>
</feature>
<evidence type="ECO:0000256" key="1">
    <source>
        <dbReference type="SAM" id="Phobius"/>
    </source>
</evidence>
<sequence>MPESKSRIIDCSTVKPDTFTVPNVTVQELRNVIPPHCFRSSTTKSFFYVLRNVFAIAAIYTVTLLVDVCIDPSFISLPHPLAYSVSRFWVWAVYGFWTSVFAGALWIIAHDCAHQAFSESKLVCDITGLIIHTALGVPHFAWRISHAQHHRFTGHMGKDNFHVPATRSSLGLPPADSSEDDLLGSKVPNDAKTIIWEALGESPIATTYRCIVYAILGWPLYLCMNFLGPANYPKGTNHFNPNAIIFTPQQYWQVVWSNLAMVFWAAGLSIWASKRGIWEVLTVYGVPYLWLNHLIAITTLLQHTDPRLPRFRDPGFTFVRGALSTFDRPVLGDWDSCIARISTYVTHGILENHVVHHVCSKIPHYHAWAASAELRKFLHSRGIQSEGAPASWGEVFRILRECRFVEDEGDIVFYKNAHGIAQMRPVWGNGSINSDNA</sequence>
<feature type="domain" description="Fatty acid desaturase" evidence="2">
    <location>
        <begin position="90"/>
        <end position="159"/>
    </location>
</feature>
<feature type="transmembrane region" description="Helical" evidence="1">
    <location>
        <begin position="48"/>
        <end position="68"/>
    </location>
</feature>